<proteinExistence type="predicted"/>
<dbReference type="EMBL" id="BGPR01002702">
    <property type="protein sequence ID" value="GBM77673.1"/>
    <property type="molecule type" value="Genomic_DNA"/>
</dbReference>
<keyword evidence="2" id="KW-1185">Reference proteome</keyword>
<reference evidence="1 2" key="1">
    <citation type="journal article" date="2019" name="Sci. Rep.">
        <title>Orb-weaving spider Araneus ventricosus genome elucidates the spidroin gene catalogue.</title>
        <authorList>
            <person name="Kono N."/>
            <person name="Nakamura H."/>
            <person name="Ohtoshi R."/>
            <person name="Moran D.A.P."/>
            <person name="Shinohara A."/>
            <person name="Yoshida Y."/>
            <person name="Fujiwara M."/>
            <person name="Mori M."/>
            <person name="Tomita M."/>
            <person name="Arakawa K."/>
        </authorList>
    </citation>
    <scope>NUCLEOTIDE SEQUENCE [LARGE SCALE GENOMIC DNA]</scope>
</reference>
<evidence type="ECO:0000313" key="1">
    <source>
        <dbReference type="EMBL" id="GBM77673.1"/>
    </source>
</evidence>
<name>A0A4Y2IIR4_ARAVE</name>
<dbReference type="AlphaFoldDB" id="A0A4Y2IIR4"/>
<gene>
    <name evidence="1" type="ORF">AVEN_226059_1</name>
</gene>
<sequence>MKPEGLSEKAASEWEQKNSDAVAIILALSDEQVIQFAAEHNAKILIPKIKSAFTVHVGNLKIDSCNELKNLQMKTKESANVHIARAVRITAKCHSLGLDVSSWKLIFYNVRGLKGKFAKVRDISKTHHDKSIYEILEILREEEACYNSPTSPRAEVTNAGVFIPEKEIPV</sequence>
<dbReference type="OrthoDB" id="7548346at2759"/>
<comment type="caution">
    <text evidence="1">The sequence shown here is derived from an EMBL/GenBank/DDBJ whole genome shotgun (WGS) entry which is preliminary data.</text>
</comment>
<protein>
    <submittedName>
        <fullName evidence="1">Uncharacterized protein</fullName>
    </submittedName>
</protein>
<accession>A0A4Y2IIR4</accession>
<evidence type="ECO:0000313" key="2">
    <source>
        <dbReference type="Proteomes" id="UP000499080"/>
    </source>
</evidence>
<dbReference type="Proteomes" id="UP000499080">
    <property type="component" value="Unassembled WGS sequence"/>
</dbReference>
<organism evidence="1 2">
    <name type="scientific">Araneus ventricosus</name>
    <name type="common">Orbweaver spider</name>
    <name type="synonym">Epeira ventricosa</name>
    <dbReference type="NCBI Taxonomy" id="182803"/>
    <lineage>
        <taxon>Eukaryota</taxon>
        <taxon>Metazoa</taxon>
        <taxon>Ecdysozoa</taxon>
        <taxon>Arthropoda</taxon>
        <taxon>Chelicerata</taxon>
        <taxon>Arachnida</taxon>
        <taxon>Araneae</taxon>
        <taxon>Araneomorphae</taxon>
        <taxon>Entelegynae</taxon>
        <taxon>Araneoidea</taxon>
        <taxon>Araneidae</taxon>
        <taxon>Araneus</taxon>
    </lineage>
</organism>